<sequence>MIRSPFSCLSNASRCEDIVPNTPARHVDPKSAHDQPMCAAMRTNSTSSYFHPEEYAVINRRHQHILQDEAADFSKHMLELTGALSLTGGASFLSSTSVGSTINTHLQAATHSDDANGVQRSRPPTLDGVLDDGEEDIRITFPTDLVDSCEHEYESLAPSFAFDWNKPPKYSS</sequence>
<gene>
    <name evidence="1" type="ORF">STCU_09908</name>
</gene>
<comment type="caution">
    <text evidence="1">The sequence shown here is derived from an EMBL/GenBank/DDBJ whole genome shotgun (WGS) entry which is preliminary data.</text>
</comment>
<protein>
    <submittedName>
        <fullName evidence="1">Uncharacterized protein</fullName>
    </submittedName>
</protein>
<accession>S9TJW2</accession>
<dbReference type="EMBL" id="ATMH01009920">
    <property type="protein sequence ID" value="EPY18442.1"/>
    <property type="molecule type" value="Genomic_DNA"/>
</dbReference>
<evidence type="ECO:0000313" key="1">
    <source>
        <dbReference type="EMBL" id="EPY18442.1"/>
    </source>
</evidence>
<dbReference type="AlphaFoldDB" id="S9TJW2"/>
<reference evidence="1 2" key="1">
    <citation type="journal article" date="2013" name="PLoS ONE">
        <title>Predicting the Proteins of Angomonas deanei, Strigomonas culicis and Their Respective Endosymbionts Reveals New Aspects of the Trypanosomatidae Family.</title>
        <authorList>
            <person name="Motta M.C."/>
            <person name="Martins A.C."/>
            <person name="de Souza S.S."/>
            <person name="Catta-Preta C.M."/>
            <person name="Silva R."/>
            <person name="Klein C.C."/>
            <person name="de Almeida L.G."/>
            <person name="de Lima Cunha O."/>
            <person name="Ciapina L.P."/>
            <person name="Brocchi M."/>
            <person name="Colabardini A.C."/>
            <person name="de Araujo Lima B."/>
            <person name="Machado C.R."/>
            <person name="de Almeida Soares C.M."/>
            <person name="Probst C.M."/>
            <person name="de Menezes C.B."/>
            <person name="Thompson C.E."/>
            <person name="Bartholomeu D.C."/>
            <person name="Gradia D.F."/>
            <person name="Pavoni D.P."/>
            <person name="Grisard E.C."/>
            <person name="Fantinatti-Garboggini F."/>
            <person name="Marchini F.K."/>
            <person name="Rodrigues-Luiz G.F."/>
            <person name="Wagner G."/>
            <person name="Goldman G.H."/>
            <person name="Fietto J.L."/>
            <person name="Elias M.C."/>
            <person name="Goldman M.H."/>
            <person name="Sagot M.F."/>
            <person name="Pereira M."/>
            <person name="Stoco P.H."/>
            <person name="de Mendonca-Neto R.P."/>
            <person name="Teixeira S.M."/>
            <person name="Maciel T.E."/>
            <person name="de Oliveira Mendes T.A."/>
            <person name="Urmenyi T.P."/>
            <person name="de Souza W."/>
            <person name="Schenkman S."/>
            <person name="de Vasconcelos A.T."/>
        </authorList>
    </citation>
    <scope>NUCLEOTIDE SEQUENCE [LARGE SCALE GENOMIC DNA]</scope>
</reference>
<evidence type="ECO:0000313" key="2">
    <source>
        <dbReference type="Proteomes" id="UP000015354"/>
    </source>
</evidence>
<proteinExistence type="predicted"/>
<keyword evidence="2" id="KW-1185">Reference proteome</keyword>
<name>S9TJW2_9TRYP</name>
<organism evidence="1 2">
    <name type="scientific">Strigomonas culicis</name>
    <dbReference type="NCBI Taxonomy" id="28005"/>
    <lineage>
        <taxon>Eukaryota</taxon>
        <taxon>Discoba</taxon>
        <taxon>Euglenozoa</taxon>
        <taxon>Kinetoplastea</taxon>
        <taxon>Metakinetoplastina</taxon>
        <taxon>Trypanosomatida</taxon>
        <taxon>Trypanosomatidae</taxon>
        <taxon>Strigomonadinae</taxon>
        <taxon>Strigomonas</taxon>
    </lineage>
</organism>
<dbReference type="Proteomes" id="UP000015354">
    <property type="component" value="Unassembled WGS sequence"/>
</dbReference>